<name>A0A2H3CNE8_ARMGA</name>
<evidence type="ECO:0000313" key="2">
    <source>
        <dbReference type="Proteomes" id="UP000217790"/>
    </source>
</evidence>
<dbReference type="EMBL" id="KZ293697">
    <property type="protein sequence ID" value="PBK84545.1"/>
    <property type="molecule type" value="Genomic_DNA"/>
</dbReference>
<dbReference type="AlphaFoldDB" id="A0A2H3CNE8"/>
<sequence>MILKPGQYPLHHRLASPFEATDDAKKEAVAYSNYLRWATAQFKGDWAKKIPHYGQAEAIALKIVDSLGLPKLDDDLLNNLEAFLDLGPWDEPGEEISLAGLWEACDWNVL</sequence>
<accession>A0A2H3CNE8</accession>
<evidence type="ECO:0000313" key="1">
    <source>
        <dbReference type="EMBL" id="PBK84545.1"/>
    </source>
</evidence>
<protein>
    <submittedName>
        <fullName evidence="1">Uncharacterized protein</fullName>
    </submittedName>
</protein>
<proteinExistence type="predicted"/>
<organism evidence="1 2">
    <name type="scientific">Armillaria gallica</name>
    <name type="common">Bulbous honey fungus</name>
    <name type="synonym">Armillaria bulbosa</name>
    <dbReference type="NCBI Taxonomy" id="47427"/>
    <lineage>
        <taxon>Eukaryota</taxon>
        <taxon>Fungi</taxon>
        <taxon>Dikarya</taxon>
        <taxon>Basidiomycota</taxon>
        <taxon>Agaricomycotina</taxon>
        <taxon>Agaricomycetes</taxon>
        <taxon>Agaricomycetidae</taxon>
        <taxon>Agaricales</taxon>
        <taxon>Marasmiineae</taxon>
        <taxon>Physalacriaceae</taxon>
        <taxon>Armillaria</taxon>
    </lineage>
</organism>
<dbReference type="Proteomes" id="UP000217790">
    <property type="component" value="Unassembled WGS sequence"/>
</dbReference>
<reference evidence="2" key="1">
    <citation type="journal article" date="2017" name="Nat. Ecol. Evol.">
        <title>Genome expansion and lineage-specific genetic innovations in the forest pathogenic fungi Armillaria.</title>
        <authorList>
            <person name="Sipos G."/>
            <person name="Prasanna A.N."/>
            <person name="Walter M.C."/>
            <person name="O'Connor E."/>
            <person name="Balint B."/>
            <person name="Krizsan K."/>
            <person name="Kiss B."/>
            <person name="Hess J."/>
            <person name="Varga T."/>
            <person name="Slot J."/>
            <person name="Riley R."/>
            <person name="Boka B."/>
            <person name="Rigling D."/>
            <person name="Barry K."/>
            <person name="Lee J."/>
            <person name="Mihaltcheva S."/>
            <person name="LaButti K."/>
            <person name="Lipzen A."/>
            <person name="Waldron R."/>
            <person name="Moloney N.M."/>
            <person name="Sperisen C."/>
            <person name="Kredics L."/>
            <person name="Vagvoelgyi C."/>
            <person name="Patrignani A."/>
            <person name="Fitzpatrick D."/>
            <person name="Nagy I."/>
            <person name="Doyle S."/>
            <person name="Anderson J.B."/>
            <person name="Grigoriev I.V."/>
            <person name="Gueldener U."/>
            <person name="Muensterkoetter M."/>
            <person name="Nagy L.G."/>
        </authorList>
    </citation>
    <scope>NUCLEOTIDE SEQUENCE [LARGE SCALE GENOMIC DNA]</scope>
    <source>
        <strain evidence="2">Ar21-2</strain>
    </source>
</reference>
<dbReference type="InParanoid" id="A0A2H3CNE8"/>
<keyword evidence="2" id="KW-1185">Reference proteome</keyword>
<gene>
    <name evidence="1" type="ORF">ARMGADRAFT_1088317</name>
</gene>